<name>A0A645F441_9ZZZZ</name>
<gene>
    <name evidence="2" type="primary">dgcT_4</name>
    <name evidence="2" type="ORF">SDC9_155480</name>
</gene>
<sequence length="134" mass="15066">MAGTLRRKSSFLLLILDLDYFKRLNDTKGHPVGDLALKTIAHNLSTSVREYDIVARTGGDEFTVVLADLHFSAEAQQVVERMKSSLDLKQFDLDVSIGVAEFPAEGRNYEELYRLADQRLYVGKNTGKGKIIFN</sequence>
<keyword evidence="2" id="KW-0548">Nucleotidyltransferase</keyword>
<dbReference type="PANTHER" id="PTHR46663">
    <property type="entry name" value="DIGUANYLATE CYCLASE DGCT-RELATED"/>
    <property type="match status" value="1"/>
</dbReference>
<dbReference type="SUPFAM" id="SSF55073">
    <property type="entry name" value="Nucleotide cyclase"/>
    <property type="match status" value="1"/>
</dbReference>
<accession>A0A645F441</accession>
<dbReference type="InterPro" id="IPR043128">
    <property type="entry name" value="Rev_trsase/Diguanyl_cyclase"/>
</dbReference>
<dbReference type="InterPro" id="IPR000160">
    <property type="entry name" value="GGDEF_dom"/>
</dbReference>
<dbReference type="EMBL" id="VSSQ01054220">
    <property type="protein sequence ID" value="MPN08199.1"/>
    <property type="molecule type" value="Genomic_DNA"/>
</dbReference>
<dbReference type="PANTHER" id="PTHR46663:SF2">
    <property type="entry name" value="GGDEF DOMAIN-CONTAINING PROTEIN"/>
    <property type="match status" value="1"/>
</dbReference>
<dbReference type="SMART" id="SM00267">
    <property type="entry name" value="GGDEF"/>
    <property type="match status" value="1"/>
</dbReference>
<dbReference type="GO" id="GO:0052621">
    <property type="term" value="F:diguanylate cyclase activity"/>
    <property type="evidence" value="ECO:0007669"/>
    <property type="project" value="UniProtKB-EC"/>
</dbReference>
<feature type="domain" description="GGDEF" evidence="1">
    <location>
        <begin position="9"/>
        <end position="134"/>
    </location>
</feature>
<dbReference type="AlphaFoldDB" id="A0A645F441"/>
<organism evidence="2">
    <name type="scientific">bioreactor metagenome</name>
    <dbReference type="NCBI Taxonomy" id="1076179"/>
    <lineage>
        <taxon>unclassified sequences</taxon>
        <taxon>metagenomes</taxon>
        <taxon>ecological metagenomes</taxon>
    </lineage>
</organism>
<dbReference type="InterPro" id="IPR052163">
    <property type="entry name" value="DGC-Regulatory_Protein"/>
</dbReference>
<protein>
    <submittedName>
        <fullName evidence="2">Putative diguanylate cyclase DgcT</fullName>
        <ecNumber evidence="2">2.7.7.65</ecNumber>
    </submittedName>
</protein>
<dbReference type="Gene3D" id="3.30.70.270">
    <property type="match status" value="1"/>
</dbReference>
<comment type="caution">
    <text evidence="2">The sequence shown here is derived from an EMBL/GenBank/DDBJ whole genome shotgun (WGS) entry which is preliminary data.</text>
</comment>
<dbReference type="InterPro" id="IPR029787">
    <property type="entry name" value="Nucleotide_cyclase"/>
</dbReference>
<dbReference type="Pfam" id="PF00990">
    <property type="entry name" value="GGDEF"/>
    <property type="match status" value="1"/>
</dbReference>
<evidence type="ECO:0000313" key="2">
    <source>
        <dbReference type="EMBL" id="MPN08199.1"/>
    </source>
</evidence>
<evidence type="ECO:0000259" key="1">
    <source>
        <dbReference type="PROSITE" id="PS50887"/>
    </source>
</evidence>
<proteinExistence type="predicted"/>
<keyword evidence="2" id="KW-0808">Transferase</keyword>
<dbReference type="EC" id="2.7.7.65" evidence="2"/>
<dbReference type="NCBIfam" id="TIGR00254">
    <property type="entry name" value="GGDEF"/>
    <property type="match status" value="1"/>
</dbReference>
<reference evidence="2" key="1">
    <citation type="submission" date="2019-08" db="EMBL/GenBank/DDBJ databases">
        <authorList>
            <person name="Kucharzyk K."/>
            <person name="Murdoch R.W."/>
            <person name="Higgins S."/>
            <person name="Loffler F."/>
        </authorList>
    </citation>
    <scope>NUCLEOTIDE SEQUENCE</scope>
</reference>
<dbReference type="PROSITE" id="PS50887">
    <property type="entry name" value="GGDEF"/>
    <property type="match status" value="1"/>
</dbReference>
<dbReference type="CDD" id="cd01949">
    <property type="entry name" value="GGDEF"/>
    <property type="match status" value="1"/>
</dbReference>